<accession>A0A644UGC0</accession>
<dbReference type="AlphaFoldDB" id="A0A644UGC0"/>
<name>A0A644UGC0_9ZZZZ</name>
<organism evidence="1">
    <name type="scientific">bioreactor metagenome</name>
    <dbReference type="NCBI Taxonomy" id="1076179"/>
    <lineage>
        <taxon>unclassified sequences</taxon>
        <taxon>metagenomes</taxon>
        <taxon>ecological metagenomes</taxon>
    </lineage>
</organism>
<dbReference type="EMBL" id="VSSQ01000112">
    <property type="protein sequence ID" value="MPL78036.1"/>
    <property type="molecule type" value="Genomic_DNA"/>
</dbReference>
<gene>
    <name evidence="1" type="ORF">SDC9_23897</name>
</gene>
<protein>
    <recommendedName>
        <fullName evidence="2">DUF3996 domain-containing protein</fullName>
    </recommendedName>
</protein>
<proteinExistence type="predicted"/>
<sequence length="159" mass="17558">MKSHLIAGIVKSFLSGLFGIFLLQLQAQESENFSSPAISPFIELGGKGWMSMNVDFRLKETFAFSLGIAGIEEGWAPNIMGYYFGGKRSRLEIGGGLSTNFNAGEFYNMFIHGVIGYRYQKKKGLLFRAGFTPMFVIPLTEEVKSAVIPWAGISLGYSF</sequence>
<comment type="caution">
    <text evidence="1">The sequence shown here is derived from an EMBL/GenBank/DDBJ whole genome shotgun (WGS) entry which is preliminary data.</text>
</comment>
<evidence type="ECO:0000313" key="1">
    <source>
        <dbReference type="EMBL" id="MPL78036.1"/>
    </source>
</evidence>
<evidence type="ECO:0008006" key="2">
    <source>
        <dbReference type="Google" id="ProtNLM"/>
    </source>
</evidence>
<reference evidence="1" key="1">
    <citation type="submission" date="2019-08" db="EMBL/GenBank/DDBJ databases">
        <authorList>
            <person name="Kucharzyk K."/>
            <person name="Murdoch R.W."/>
            <person name="Higgins S."/>
            <person name="Loffler F."/>
        </authorList>
    </citation>
    <scope>NUCLEOTIDE SEQUENCE</scope>
</reference>